<evidence type="ECO:0000256" key="2">
    <source>
        <dbReference type="ARBA" id="ARBA00023125"/>
    </source>
</evidence>
<dbReference type="Pfam" id="PF00356">
    <property type="entry name" value="LacI"/>
    <property type="match status" value="1"/>
</dbReference>
<dbReference type="GeneID" id="66684592"/>
<dbReference type="InterPro" id="IPR000843">
    <property type="entry name" value="HTH_LacI"/>
</dbReference>
<dbReference type="InterPro" id="IPR046335">
    <property type="entry name" value="LacI/GalR-like_sensor"/>
</dbReference>
<evidence type="ECO:0000256" key="1">
    <source>
        <dbReference type="ARBA" id="ARBA00023015"/>
    </source>
</evidence>
<keyword evidence="1" id="KW-0805">Transcription regulation</keyword>
<dbReference type="GO" id="GO:0003700">
    <property type="term" value="F:DNA-binding transcription factor activity"/>
    <property type="evidence" value="ECO:0007669"/>
    <property type="project" value="TreeGrafter"/>
</dbReference>
<evidence type="ECO:0000313" key="6">
    <source>
        <dbReference type="Proteomes" id="UP000093748"/>
    </source>
</evidence>
<dbReference type="Proteomes" id="UP000093748">
    <property type="component" value="Unassembled WGS sequence"/>
</dbReference>
<name>A0A1A5J5C9_RHILI</name>
<keyword evidence="3" id="KW-0804">Transcription</keyword>
<evidence type="ECO:0000259" key="4">
    <source>
        <dbReference type="PROSITE" id="PS50932"/>
    </source>
</evidence>
<protein>
    <submittedName>
        <fullName evidence="5">LacI family transcriptional regulator</fullName>
    </submittedName>
</protein>
<dbReference type="CDD" id="cd06279">
    <property type="entry name" value="PBP1_LacI-like"/>
    <property type="match status" value="1"/>
</dbReference>
<dbReference type="SMART" id="SM00354">
    <property type="entry name" value="HTH_LACI"/>
    <property type="match status" value="1"/>
</dbReference>
<organism evidence="5 6">
    <name type="scientific">Rhizobium loti</name>
    <name type="common">Mesorhizobium loti</name>
    <dbReference type="NCBI Taxonomy" id="381"/>
    <lineage>
        <taxon>Bacteria</taxon>
        <taxon>Pseudomonadati</taxon>
        <taxon>Pseudomonadota</taxon>
        <taxon>Alphaproteobacteria</taxon>
        <taxon>Hyphomicrobiales</taxon>
        <taxon>Phyllobacteriaceae</taxon>
        <taxon>Mesorhizobium</taxon>
    </lineage>
</organism>
<dbReference type="PROSITE" id="PS50932">
    <property type="entry name" value="HTH_LACI_2"/>
    <property type="match status" value="1"/>
</dbReference>
<dbReference type="GO" id="GO:0000976">
    <property type="term" value="F:transcription cis-regulatory region binding"/>
    <property type="evidence" value="ECO:0007669"/>
    <property type="project" value="TreeGrafter"/>
</dbReference>
<accession>A0A1A5J5C9</accession>
<dbReference type="InterPro" id="IPR010982">
    <property type="entry name" value="Lambda_DNA-bd_dom_sf"/>
</dbReference>
<comment type="caution">
    <text evidence="5">The sequence shown here is derived from an EMBL/GenBank/DDBJ whole genome shotgun (WGS) entry which is preliminary data.</text>
</comment>
<dbReference type="PANTHER" id="PTHR30146:SF138">
    <property type="entry name" value="TRANSCRIPTIONAL REGULATORY PROTEIN"/>
    <property type="match status" value="1"/>
</dbReference>
<evidence type="ECO:0000256" key="3">
    <source>
        <dbReference type="ARBA" id="ARBA00023163"/>
    </source>
</evidence>
<dbReference type="Gene3D" id="3.40.50.2300">
    <property type="match status" value="2"/>
</dbReference>
<dbReference type="EMBL" id="LZTJ01000012">
    <property type="protein sequence ID" value="OBP76662.1"/>
    <property type="molecule type" value="Genomic_DNA"/>
</dbReference>
<dbReference type="Pfam" id="PF13377">
    <property type="entry name" value="Peripla_BP_3"/>
    <property type="match status" value="1"/>
</dbReference>
<reference evidence="6" key="1">
    <citation type="submission" date="2016-06" db="EMBL/GenBank/DDBJ databases">
        <title>NZP2037 Pacbio-Illumina hybrid assembly.</title>
        <authorList>
            <person name="Ramsay J.P."/>
        </authorList>
    </citation>
    <scope>NUCLEOTIDE SEQUENCE [LARGE SCALE GENOMIC DNA]</scope>
    <source>
        <strain evidence="6">R7ANS::ICEMlSym2042</strain>
    </source>
</reference>
<feature type="domain" description="HTH lacI-type" evidence="4">
    <location>
        <begin position="12"/>
        <end position="67"/>
    </location>
</feature>
<keyword evidence="2" id="KW-0238">DNA-binding</keyword>
<gene>
    <name evidence="5" type="ORF">BAE39_11165</name>
</gene>
<dbReference type="SUPFAM" id="SSF53822">
    <property type="entry name" value="Periplasmic binding protein-like I"/>
    <property type="match status" value="1"/>
</dbReference>
<proteinExistence type="predicted"/>
<sequence>MASLTAGNRRPVRLADIAKAAGVSHGTASNVFSRPEIVREEVRERVKAAAEAMGYGGPDPKGRLLRAGKVNAIGVATAEPLSYFFDDPFARVMMAGISQACDATGAGISLVSAANNEQLAWNIQSALVDGFIVFCIEGGSRLVQLARERKLPFVALDLASEDGSVATIGIDNVAGAAMAARHLTDLGHRRFAVLALQFVDDRTGPVSPEQVQTAVYAGTRDRLTGYFQELSRVGVDTSKVPVYETANDATSTIAALEAIFGAAEPPTAILAMSDRMALVALEWLSARKLNVPNDVSVVGFDGVPEAEVSEPPLTTVAQPIAEIGRLAVRAILENDGTTSRRQLPVELIVRASSAPPRG</sequence>
<dbReference type="SUPFAM" id="SSF47413">
    <property type="entry name" value="lambda repressor-like DNA-binding domains"/>
    <property type="match status" value="1"/>
</dbReference>
<dbReference type="Gene3D" id="1.10.260.40">
    <property type="entry name" value="lambda repressor-like DNA-binding domains"/>
    <property type="match status" value="1"/>
</dbReference>
<dbReference type="InterPro" id="IPR028082">
    <property type="entry name" value="Peripla_BP_I"/>
</dbReference>
<dbReference type="RefSeq" id="WP_032929866.1">
    <property type="nucleotide sequence ID" value="NZ_LZTH01000045.1"/>
</dbReference>
<dbReference type="AlphaFoldDB" id="A0A1A5J5C9"/>
<dbReference type="PANTHER" id="PTHR30146">
    <property type="entry name" value="LACI-RELATED TRANSCRIPTIONAL REPRESSOR"/>
    <property type="match status" value="1"/>
</dbReference>
<evidence type="ECO:0000313" key="5">
    <source>
        <dbReference type="EMBL" id="OBP76662.1"/>
    </source>
</evidence>
<dbReference type="CDD" id="cd01392">
    <property type="entry name" value="HTH_LacI"/>
    <property type="match status" value="1"/>
</dbReference>
<dbReference type="OrthoDB" id="5171752at2"/>